<reference evidence="1" key="1">
    <citation type="journal article" date="2015" name="Nature">
        <title>Complex archaea that bridge the gap between prokaryotes and eukaryotes.</title>
        <authorList>
            <person name="Spang A."/>
            <person name="Saw J.H."/>
            <person name="Jorgensen S.L."/>
            <person name="Zaremba-Niedzwiedzka K."/>
            <person name="Martijn J."/>
            <person name="Lind A.E."/>
            <person name="van Eijk R."/>
            <person name="Schleper C."/>
            <person name="Guy L."/>
            <person name="Ettema T.J."/>
        </authorList>
    </citation>
    <scope>NUCLEOTIDE SEQUENCE</scope>
</reference>
<proteinExistence type="predicted"/>
<comment type="caution">
    <text evidence="1">The sequence shown here is derived from an EMBL/GenBank/DDBJ whole genome shotgun (WGS) entry which is preliminary data.</text>
</comment>
<accession>A0A0F8YZ05</accession>
<evidence type="ECO:0000313" key="1">
    <source>
        <dbReference type="EMBL" id="KKK79105.1"/>
    </source>
</evidence>
<dbReference type="AlphaFoldDB" id="A0A0F8YZ05"/>
<gene>
    <name evidence="1" type="ORF">LCGC14_2836860</name>
</gene>
<sequence>MDQLGGVEELLAADHDLPLDLQAGILHQWHERVEDLRHAAPHGGGADVQDPLALQWLGKLLDLLDQRASCQVSVIS</sequence>
<organism evidence="1">
    <name type="scientific">marine sediment metagenome</name>
    <dbReference type="NCBI Taxonomy" id="412755"/>
    <lineage>
        <taxon>unclassified sequences</taxon>
        <taxon>metagenomes</taxon>
        <taxon>ecological metagenomes</taxon>
    </lineage>
</organism>
<name>A0A0F8YZ05_9ZZZZ</name>
<dbReference type="EMBL" id="LAZR01054182">
    <property type="protein sequence ID" value="KKK79105.1"/>
    <property type="molecule type" value="Genomic_DNA"/>
</dbReference>
<protein>
    <submittedName>
        <fullName evidence="1">Uncharacterized protein</fullName>
    </submittedName>
</protein>